<name>A0A0E9U9V7_ANGAN</name>
<reference evidence="2" key="2">
    <citation type="journal article" date="2015" name="Fish Shellfish Immunol.">
        <title>Early steps in the European eel (Anguilla anguilla)-Vibrio vulnificus interaction in the gills: Role of the RtxA13 toxin.</title>
        <authorList>
            <person name="Callol A."/>
            <person name="Pajuelo D."/>
            <person name="Ebbesson L."/>
            <person name="Teles M."/>
            <person name="MacKenzie S."/>
            <person name="Amaro C."/>
        </authorList>
    </citation>
    <scope>NUCLEOTIDE SEQUENCE</scope>
</reference>
<feature type="signal peptide" evidence="1">
    <location>
        <begin position="1"/>
        <end position="20"/>
    </location>
</feature>
<organism evidence="2">
    <name type="scientific">Anguilla anguilla</name>
    <name type="common">European freshwater eel</name>
    <name type="synonym">Muraena anguilla</name>
    <dbReference type="NCBI Taxonomy" id="7936"/>
    <lineage>
        <taxon>Eukaryota</taxon>
        <taxon>Metazoa</taxon>
        <taxon>Chordata</taxon>
        <taxon>Craniata</taxon>
        <taxon>Vertebrata</taxon>
        <taxon>Euteleostomi</taxon>
        <taxon>Actinopterygii</taxon>
        <taxon>Neopterygii</taxon>
        <taxon>Teleostei</taxon>
        <taxon>Anguilliformes</taxon>
        <taxon>Anguillidae</taxon>
        <taxon>Anguilla</taxon>
    </lineage>
</organism>
<dbReference type="EMBL" id="GBXM01045951">
    <property type="protein sequence ID" value="JAH62626.1"/>
    <property type="molecule type" value="Transcribed_RNA"/>
</dbReference>
<accession>A0A0E9U9V7</accession>
<evidence type="ECO:0000313" key="2">
    <source>
        <dbReference type="EMBL" id="JAH62626.1"/>
    </source>
</evidence>
<dbReference type="AlphaFoldDB" id="A0A0E9U9V7"/>
<protein>
    <recommendedName>
        <fullName evidence="3">Secreted protein</fullName>
    </recommendedName>
</protein>
<reference evidence="2" key="1">
    <citation type="submission" date="2014-11" db="EMBL/GenBank/DDBJ databases">
        <authorList>
            <person name="Amaro Gonzalez C."/>
        </authorList>
    </citation>
    <scope>NUCLEOTIDE SEQUENCE</scope>
</reference>
<keyword evidence="1" id="KW-0732">Signal</keyword>
<evidence type="ECO:0000256" key="1">
    <source>
        <dbReference type="SAM" id="SignalP"/>
    </source>
</evidence>
<proteinExistence type="predicted"/>
<sequence>MLPALRSLHCLLFLKAFAHGSLFQYQKNVFVCFKLLCCGDRGGPVIFHSKPNTFSSTQTRAAQED</sequence>
<evidence type="ECO:0008006" key="3">
    <source>
        <dbReference type="Google" id="ProtNLM"/>
    </source>
</evidence>
<feature type="chain" id="PRO_5002433785" description="Secreted protein" evidence="1">
    <location>
        <begin position="21"/>
        <end position="65"/>
    </location>
</feature>